<evidence type="ECO:0000256" key="1">
    <source>
        <dbReference type="SAM" id="MobiDB-lite"/>
    </source>
</evidence>
<protein>
    <submittedName>
        <fullName evidence="2">Uncharacterized protein</fullName>
    </submittedName>
</protein>
<keyword evidence="3" id="KW-1185">Reference proteome</keyword>
<dbReference type="AlphaFoldDB" id="A0A5C8ZE97"/>
<evidence type="ECO:0000313" key="2">
    <source>
        <dbReference type="EMBL" id="TXR56162.1"/>
    </source>
</evidence>
<dbReference type="OrthoDB" id="4871654at2"/>
<name>A0A5C8ZE97_9ACTN</name>
<proteinExistence type="predicted"/>
<accession>A0A5C8ZE97</accession>
<dbReference type="EMBL" id="VKAC01000006">
    <property type="protein sequence ID" value="TXR56162.1"/>
    <property type="molecule type" value="Genomic_DNA"/>
</dbReference>
<feature type="region of interest" description="Disordered" evidence="1">
    <location>
        <begin position="44"/>
        <end position="83"/>
    </location>
</feature>
<gene>
    <name evidence="2" type="ORF">FMM08_12105</name>
</gene>
<comment type="caution">
    <text evidence="2">The sequence shown here is derived from an EMBL/GenBank/DDBJ whole genome shotgun (WGS) entry which is preliminary data.</text>
</comment>
<dbReference type="Proteomes" id="UP000321234">
    <property type="component" value="Unassembled WGS sequence"/>
</dbReference>
<dbReference type="RefSeq" id="WP_147926594.1">
    <property type="nucleotide sequence ID" value="NZ_VKAC01000006.1"/>
</dbReference>
<organism evidence="2 3">
    <name type="scientific">Quadrisphaera setariae</name>
    <dbReference type="NCBI Taxonomy" id="2593304"/>
    <lineage>
        <taxon>Bacteria</taxon>
        <taxon>Bacillati</taxon>
        <taxon>Actinomycetota</taxon>
        <taxon>Actinomycetes</taxon>
        <taxon>Kineosporiales</taxon>
        <taxon>Kineosporiaceae</taxon>
        <taxon>Quadrisphaera</taxon>
    </lineage>
</organism>
<sequence length="83" mass="8370">MERSRRLDDDALAEEIELYGDLVVAASEAGDVLPQAEIDRLLGVEVTADPPQGSGGGSAAPDQVIDGSRDGAGRGAVAQPPGA</sequence>
<evidence type="ECO:0000313" key="3">
    <source>
        <dbReference type="Proteomes" id="UP000321234"/>
    </source>
</evidence>
<reference evidence="2 3" key="1">
    <citation type="submission" date="2019-07" db="EMBL/GenBank/DDBJ databases">
        <title>Quadrisphaera sp. strain DD2A genome sequencing and assembly.</title>
        <authorList>
            <person name="Kim I."/>
        </authorList>
    </citation>
    <scope>NUCLEOTIDE SEQUENCE [LARGE SCALE GENOMIC DNA]</scope>
    <source>
        <strain evidence="2 3">DD2A</strain>
    </source>
</reference>